<gene>
    <name evidence="1" type="ORF">TX73_008325</name>
</gene>
<evidence type="ECO:0000313" key="2">
    <source>
        <dbReference type="Proteomes" id="UP000001426"/>
    </source>
</evidence>
<sequence>MTGKDCSRFKHGLFSDGRTNFVQSKCIGDKPTDHPIRLNELVTGEQSEIVERDTRPLSFDCFDHSLCAADFL</sequence>
<protein>
    <submittedName>
        <fullName evidence="1">Uncharacterized protein</fullName>
    </submittedName>
</protein>
<reference evidence="1 2" key="1">
    <citation type="journal article" date="2004" name="Nat. Biotechnol.">
        <title>Complete genome sequence of the metabolically versatile photosynthetic bacterium Rhodopseudomonas palustris.</title>
        <authorList>
            <person name="Larimer F.W."/>
            <person name="Chain P."/>
            <person name="Hauser L."/>
            <person name="Lamerdin J."/>
            <person name="Malfatti S."/>
            <person name="Do L."/>
            <person name="Land M.L."/>
            <person name="Pelletier D.A."/>
            <person name="Beatty J.T."/>
            <person name="Lang A.S."/>
            <person name="Tabita F.R."/>
            <person name="Gibson J.L."/>
            <person name="Hanson T.E."/>
            <person name="Bobst C."/>
            <person name="Torres J.L."/>
            <person name="Peres C."/>
            <person name="Harrison F.H."/>
            <person name="Gibson J."/>
            <person name="Harwood C.S."/>
        </authorList>
    </citation>
    <scope>NUCLEOTIDE SEQUENCE [LARGE SCALE GENOMIC DNA]</scope>
    <source>
        <strain evidence="2">ATCC BAA-98 / CGA009</strain>
    </source>
</reference>
<dbReference type="RefSeq" id="WP_042440920.1">
    <property type="nucleotide sequence ID" value="NZ_CP116810.1"/>
</dbReference>
<dbReference type="EMBL" id="CP116810">
    <property type="protein sequence ID" value="WCL91761.1"/>
    <property type="molecule type" value="Genomic_DNA"/>
</dbReference>
<organism evidence="1 2">
    <name type="scientific">Rhodopseudomonas palustris (strain ATCC BAA-98 / CGA009)</name>
    <dbReference type="NCBI Taxonomy" id="258594"/>
    <lineage>
        <taxon>Bacteria</taxon>
        <taxon>Pseudomonadati</taxon>
        <taxon>Pseudomonadota</taxon>
        <taxon>Alphaproteobacteria</taxon>
        <taxon>Hyphomicrobiales</taxon>
        <taxon>Nitrobacteraceae</taxon>
        <taxon>Rhodopseudomonas</taxon>
    </lineage>
</organism>
<proteinExistence type="predicted"/>
<accession>A0AAE9Y0S9</accession>
<keyword evidence="2" id="KW-1185">Reference proteome</keyword>
<dbReference type="KEGG" id="rpa:TX73_008325"/>
<dbReference type="Proteomes" id="UP000001426">
    <property type="component" value="Chromosome"/>
</dbReference>
<evidence type="ECO:0000313" key="1">
    <source>
        <dbReference type="EMBL" id="WCL91761.1"/>
    </source>
</evidence>
<dbReference type="GeneID" id="66892652"/>
<name>A0AAE9Y0S9_RHOPA</name>
<dbReference type="AlphaFoldDB" id="A0AAE9Y0S9"/>